<dbReference type="Gene3D" id="3.30.70.2450">
    <property type="match status" value="1"/>
</dbReference>
<evidence type="ECO:0000256" key="2">
    <source>
        <dbReference type="ARBA" id="ARBA00022630"/>
    </source>
</evidence>
<dbReference type="Pfam" id="PF21274">
    <property type="entry name" value="Rng_hyd_C"/>
    <property type="match status" value="1"/>
</dbReference>
<dbReference type="InterPro" id="IPR036188">
    <property type="entry name" value="FAD/NAD-bd_sf"/>
</dbReference>
<keyword evidence="2" id="KW-0285">Flavoprotein</keyword>
<dbReference type="InterPro" id="IPR002938">
    <property type="entry name" value="FAD-bd"/>
</dbReference>
<evidence type="ECO:0000256" key="1">
    <source>
        <dbReference type="ARBA" id="ARBA00001974"/>
    </source>
</evidence>
<dbReference type="SUPFAM" id="SSF51905">
    <property type="entry name" value="FAD/NAD(P)-binding domain"/>
    <property type="match status" value="1"/>
</dbReference>
<protein>
    <submittedName>
        <fullName evidence="6">NAD(P)-binding protein</fullName>
    </submittedName>
</protein>
<dbReference type="PANTHER" id="PTHR43004">
    <property type="entry name" value="TRK SYSTEM POTASSIUM UPTAKE PROTEIN"/>
    <property type="match status" value="1"/>
</dbReference>
<comment type="cofactor">
    <cofactor evidence="1">
        <name>FAD</name>
        <dbReference type="ChEBI" id="CHEBI:57692"/>
    </cofactor>
</comment>
<accession>A0ABS6Z156</accession>
<keyword evidence="3" id="KW-0274">FAD</keyword>
<comment type="caution">
    <text evidence="6">The sequence shown here is derived from an EMBL/GenBank/DDBJ whole genome shotgun (WGS) entry which is preliminary data.</text>
</comment>
<feature type="compositionally biased region" description="Basic and acidic residues" evidence="4">
    <location>
        <begin position="18"/>
        <end position="27"/>
    </location>
</feature>
<feature type="region of interest" description="Disordered" evidence="4">
    <location>
        <begin position="1"/>
        <end position="27"/>
    </location>
</feature>
<dbReference type="PRINTS" id="PR00420">
    <property type="entry name" value="RNGMNOXGNASE"/>
</dbReference>
<organism evidence="6 7">
    <name type="scientific">Streptomyces bambusae</name>
    <dbReference type="NCBI Taxonomy" id="1550616"/>
    <lineage>
        <taxon>Bacteria</taxon>
        <taxon>Bacillati</taxon>
        <taxon>Actinomycetota</taxon>
        <taxon>Actinomycetes</taxon>
        <taxon>Kitasatosporales</taxon>
        <taxon>Streptomycetaceae</taxon>
        <taxon>Streptomyces</taxon>
    </lineage>
</organism>
<dbReference type="Proteomes" id="UP000812013">
    <property type="component" value="Unassembled WGS sequence"/>
</dbReference>
<evidence type="ECO:0000313" key="6">
    <source>
        <dbReference type="EMBL" id="MBW5480978.1"/>
    </source>
</evidence>
<evidence type="ECO:0000256" key="4">
    <source>
        <dbReference type="SAM" id="MobiDB-lite"/>
    </source>
</evidence>
<proteinExistence type="predicted"/>
<dbReference type="Pfam" id="PF01494">
    <property type="entry name" value="FAD_binding_3"/>
    <property type="match status" value="1"/>
</dbReference>
<feature type="compositionally biased region" description="Basic and acidic residues" evidence="4">
    <location>
        <begin position="396"/>
        <end position="407"/>
    </location>
</feature>
<evidence type="ECO:0000313" key="7">
    <source>
        <dbReference type="Proteomes" id="UP000812013"/>
    </source>
</evidence>
<evidence type="ECO:0000259" key="5">
    <source>
        <dbReference type="Pfam" id="PF01494"/>
    </source>
</evidence>
<keyword evidence="7" id="KW-1185">Reference proteome</keyword>
<dbReference type="InterPro" id="IPR050641">
    <property type="entry name" value="RIFMO-like"/>
</dbReference>
<reference evidence="6 7" key="1">
    <citation type="submission" date="2019-12" db="EMBL/GenBank/DDBJ databases">
        <title>Genome sequence of Streptomyces bambusae.</title>
        <authorList>
            <person name="Bansal K."/>
            <person name="Choksket S."/>
            <person name="Korpole S."/>
            <person name="Patil P.B."/>
        </authorList>
    </citation>
    <scope>NUCLEOTIDE SEQUENCE [LARGE SCALE GENOMIC DNA]</scope>
    <source>
        <strain evidence="6 7">SK60</strain>
    </source>
</reference>
<sequence>MGTGNGTANGTGSESGPEDTRESEKENATEVLIVGAGPTGLVLACDLARRGVRAMIVERSPGLFPGSRGKGVQPRTLEVFDDLGVLDEVLRWGGPTPVGMAWKDGVRLGEQQMFEPVEATEQAPYVGPWMLPQWRTQEILLARLHELGGEVLFGHELTGLVQDAEGVHAVLTRAGGDGGTVRVRAQYATAADGGRSTVRRLLGIKMTGEQVDTTPLVVADVVVDSLDRDNWHMFPPAEDGSRGFAALCPLPHTGEFQFVAQYPQARAELTADDIRALVAELTHVRAEEVTEVRWASDFTVNAALADRFREGRVFLAGDAAHIHSPAGGQGLNTSVQDAYNLGWKLGAVLRDGAPESLLDTYEAERRPNAAAMLGLSTRIHRGQARRGAATRQLGLHHRDSPLTHEGRPGLPEEALTAGDRAPDGRRDGLRLFDVFRGPHFTLLAVDTELPEELPPLPHLRTARTGAYEAYGRGLFLIRPDGYIAWAAPSAAASADLRRWATLVSGADLTSGGAPEVGAAAEDIPAGA</sequence>
<dbReference type="PANTHER" id="PTHR43004:SF19">
    <property type="entry name" value="BINDING MONOOXYGENASE, PUTATIVE (JCVI)-RELATED"/>
    <property type="match status" value="1"/>
</dbReference>
<evidence type="ECO:0000256" key="3">
    <source>
        <dbReference type="ARBA" id="ARBA00022827"/>
    </source>
</evidence>
<dbReference type="NCBIfam" id="NF004832">
    <property type="entry name" value="PRK06184.1"/>
    <property type="match status" value="1"/>
</dbReference>
<feature type="domain" description="FAD-binding" evidence="5">
    <location>
        <begin position="29"/>
        <end position="373"/>
    </location>
</feature>
<dbReference type="RefSeq" id="WP_219664859.1">
    <property type="nucleotide sequence ID" value="NZ_WTFF01000011.1"/>
</dbReference>
<dbReference type="EMBL" id="WTFF01000011">
    <property type="protein sequence ID" value="MBW5480978.1"/>
    <property type="molecule type" value="Genomic_DNA"/>
</dbReference>
<gene>
    <name evidence="6" type="ORF">GPJ59_03495</name>
</gene>
<feature type="region of interest" description="Disordered" evidence="4">
    <location>
        <begin position="387"/>
        <end position="422"/>
    </location>
</feature>
<name>A0ABS6Z156_9ACTN</name>
<dbReference type="Gene3D" id="3.50.50.60">
    <property type="entry name" value="FAD/NAD(P)-binding domain"/>
    <property type="match status" value="1"/>
</dbReference>
<dbReference type="Gene3D" id="3.40.30.120">
    <property type="match status" value="1"/>
</dbReference>